<comment type="catalytic activity">
    <reaction evidence="12">
        <text>heme b + 2 H(+) = protoporphyrin IX + Fe(2+)</text>
        <dbReference type="Rhea" id="RHEA:22584"/>
        <dbReference type="ChEBI" id="CHEBI:15378"/>
        <dbReference type="ChEBI" id="CHEBI:29033"/>
        <dbReference type="ChEBI" id="CHEBI:57306"/>
        <dbReference type="ChEBI" id="CHEBI:60344"/>
        <dbReference type="EC" id="4.98.1.1"/>
    </reaction>
    <physiologicalReaction direction="left-to-right" evidence="12">
        <dbReference type="Rhea" id="RHEA:22585"/>
    </physiologicalReaction>
</comment>
<evidence type="ECO:0000256" key="6">
    <source>
        <dbReference type="ARBA" id="ARBA00022729"/>
    </source>
</evidence>
<dbReference type="GO" id="GO:0033212">
    <property type="term" value="P:iron import into cell"/>
    <property type="evidence" value="ECO:0007669"/>
    <property type="project" value="InterPro"/>
</dbReference>
<comment type="similarity">
    <text evidence="2">Belongs to the DyP-type peroxidase family. EfeB subfamily.</text>
</comment>
<dbReference type="InterPro" id="IPR006311">
    <property type="entry name" value="TAT_signal"/>
</dbReference>
<evidence type="ECO:0000256" key="12">
    <source>
        <dbReference type="ARBA" id="ARBA00048856"/>
    </source>
</evidence>
<dbReference type="EC" id="1.11.1.-" evidence="15"/>
<dbReference type="PANTHER" id="PTHR30521:SF4">
    <property type="entry name" value="DEFERROCHELATASE"/>
    <property type="match status" value="1"/>
</dbReference>
<keyword evidence="6" id="KW-0732">Signal</keyword>
<keyword evidence="8 13" id="KW-0408">Iron</keyword>
<evidence type="ECO:0000256" key="11">
    <source>
        <dbReference type="ARBA" id="ARBA00033775"/>
    </source>
</evidence>
<evidence type="ECO:0000256" key="9">
    <source>
        <dbReference type="ARBA" id="ARBA00023239"/>
    </source>
</evidence>
<feature type="binding site" evidence="13">
    <location>
        <position position="334"/>
    </location>
    <ligand>
        <name>heme b</name>
        <dbReference type="ChEBI" id="CHEBI:60344"/>
    </ligand>
</feature>
<dbReference type="Proteomes" id="UP000478740">
    <property type="component" value="Unassembled WGS sequence"/>
</dbReference>
<evidence type="ECO:0000313" key="20">
    <source>
        <dbReference type="Proteomes" id="UP000478740"/>
    </source>
</evidence>
<evidence type="ECO:0000256" key="7">
    <source>
        <dbReference type="ARBA" id="ARBA00023002"/>
    </source>
</evidence>
<dbReference type="GO" id="GO:0005829">
    <property type="term" value="C:cytosol"/>
    <property type="evidence" value="ECO:0007669"/>
    <property type="project" value="TreeGrafter"/>
</dbReference>
<dbReference type="GO" id="GO:0004325">
    <property type="term" value="F:ferrochelatase activity"/>
    <property type="evidence" value="ECO:0007669"/>
    <property type="project" value="UniProtKB-EC"/>
</dbReference>
<feature type="domain" description="Dyp-type peroxidase C-terminal" evidence="18">
    <location>
        <begin position="232"/>
        <end position="414"/>
    </location>
</feature>
<dbReference type="GO" id="GO:0030313">
    <property type="term" value="C:cell envelope"/>
    <property type="evidence" value="ECO:0007669"/>
    <property type="project" value="UniProtKB-SubCell"/>
</dbReference>
<evidence type="ECO:0000256" key="8">
    <source>
        <dbReference type="ARBA" id="ARBA00023004"/>
    </source>
</evidence>
<dbReference type="InterPro" id="IPR006314">
    <property type="entry name" value="Dyp_peroxidase"/>
</dbReference>
<evidence type="ECO:0000256" key="4">
    <source>
        <dbReference type="ARBA" id="ARBA00022617"/>
    </source>
</evidence>
<comment type="cofactor">
    <cofactor evidence="13 15">
        <name>heme b</name>
        <dbReference type="ChEBI" id="CHEBI:60344"/>
    </cofactor>
    <text evidence="13 15">Binds 1 heme b (iron(II)-protoporphyrin IX) group non-covalently per subunit.</text>
</comment>
<dbReference type="Pfam" id="PF20628">
    <property type="entry name" value="Dyp_perox_C"/>
    <property type="match status" value="1"/>
</dbReference>
<evidence type="ECO:0000256" key="10">
    <source>
        <dbReference type="ARBA" id="ARBA00033771"/>
    </source>
</evidence>
<feature type="region of interest" description="Disordered" evidence="16">
    <location>
        <begin position="31"/>
        <end position="54"/>
    </location>
</feature>
<feature type="domain" description="Dyp-type peroxidase N-terminal" evidence="17">
    <location>
        <begin position="67"/>
        <end position="216"/>
    </location>
</feature>
<dbReference type="InterPro" id="IPR006313">
    <property type="entry name" value="EfeB/EfeN"/>
</dbReference>
<accession>A0A6L6IWR3</accession>
<dbReference type="PROSITE" id="PS51318">
    <property type="entry name" value="TAT"/>
    <property type="match status" value="1"/>
</dbReference>
<feature type="binding site" evidence="14">
    <location>
        <begin position="241"/>
        <end position="243"/>
    </location>
    <ligand>
        <name>protoporphyrin IX</name>
        <dbReference type="ChEBI" id="CHEBI:57306"/>
    </ligand>
</feature>
<comment type="function">
    <text evidence="15">Involved in the recovery of exogenous heme iron. Extracts iron from heme while preserving the protoporphyrin ring intact.</text>
</comment>
<dbReference type="EMBL" id="WMII01000005">
    <property type="protein sequence ID" value="MTH64071.1"/>
    <property type="molecule type" value="Genomic_DNA"/>
</dbReference>
<dbReference type="GO" id="GO:0020037">
    <property type="term" value="F:heme binding"/>
    <property type="evidence" value="ECO:0007669"/>
    <property type="project" value="InterPro"/>
</dbReference>
<dbReference type="GO" id="GO:0046872">
    <property type="term" value="F:metal ion binding"/>
    <property type="evidence" value="ECO:0007669"/>
    <property type="project" value="UniProtKB-KW"/>
</dbReference>
<evidence type="ECO:0000259" key="17">
    <source>
        <dbReference type="Pfam" id="PF04261"/>
    </source>
</evidence>
<proteinExistence type="inferred from homology"/>
<evidence type="ECO:0000256" key="13">
    <source>
        <dbReference type="PIRSR" id="PIRSR606313-1"/>
    </source>
</evidence>
<dbReference type="SUPFAM" id="SSF54909">
    <property type="entry name" value="Dimeric alpha+beta barrel"/>
    <property type="match status" value="1"/>
</dbReference>
<dbReference type="InterPro" id="IPR048328">
    <property type="entry name" value="Dyp_perox_C"/>
</dbReference>
<dbReference type="PROSITE" id="PS51404">
    <property type="entry name" value="DYP_PEROXIDASE"/>
    <property type="match status" value="1"/>
</dbReference>
<dbReference type="InterPro" id="IPR011008">
    <property type="entry name" value="Dimeric_a/b-barrel"/>
</dbReference>
<dbReference type="RefSeq" id="WP_155043934.1">
    <property type="nucleotide sequence ID" value="NZ_WMIH01000004.1"/>
</dbReference>
<evidence type="ECO:0000256" key="14">
    <source>
        <dbReference type="PIRSR" id="PIRSR606313-2"/>
    </source>
</evidence>
<keyword evidence="4 13" id="KW-0349">Heme</keyword>
<dbReference type="NCBIfam" id="TIGR01412">
    <property type="entry name" value="tat_substr_1"/>
    <property type="match status" value="1"/>
</dbReference>
<evidence type="ECO:0000256" key="5">
    <source>
        <dbReference type="ARBA" id="ARBA00022723"/>
    </source>
</evidence>
<comment type="subcellular location">
    <subcellularLocation>
        <location evidence="1">Cell envelope</location>
    </subcellularLocation>
</comment>
<keyword evidence="9" id="KW-0456">Lyase</keyword>
<evidence type="ECO:0000256" key="1">
    <source>
        <dbReference type="ARBA" id="ARBA00004196"/>
    </source>
</evidence>
<feature type="binding site" evidence="14">
    <location>
        <position position="299"/>
    </location>
    <ligand>
        <name>protoporphyrin IX</name>
        <dbReference type="ChEBI" id="CHEBI:57306"/>
    </ligand>
</feature>
<feature type="binding site" evidence="13">
    <location>
        <position position="352"/>
    </location>
    <ligand>
        <name>heme b</name>
        <dbReference type="ChEBI" id="CHEBI:60344"/>
    </ligand>
</feature>
<feature type="binding site" evidence="13">
    <location>
        <begin position="339"/>
        <end position="341"/>
    </location>
    <ligand>
        <name>heme b</name>
        <dbReference type="ChEBI" id="CHEBI:60344"/>
    </ligand>
</feature>
<comment type="caution">
    <text evidence="19">The sequence shown here is derived from an EMBL/GenBank/DDBJ whole genome shotgun (WGS) entry which is preliminary data.</text>
</comment>
<dbReference type="InterPro" id="IPR048327">
    <property type="entry name" value="Dyp_perox_N"/>
</dbReference>
<evidence type="ECO:0000313" key="19">
    <source>
        <dbReference type="EMBL" id="MTH64071.1"/>
    </source>
</evidence>
<evidence type="ECO:0000256" key="3">
    <source>
        <dbReference type="ARBA" id="ARBA00022559"/>
    </source>
</evidence>
<keyword evidence="7 15" id="KW-0560">Oxidoreductase</keyword>
<dbReference type="Pfam" id="PF04261">
    <property type="entry name" value="Dyp_perox_N"/>
    <property type="match status" value="1"/>
</dbReference>
<dbReference type="NCBIfam" id="TIGR01413">
    <property type="entry name" value="Dyp_perox_fam"/>
    <property type="match status" value="1"/>
</dbReference>
<evidence type="ECO:0000256" key="16">
    <source>
        <dbReference type="SAM" id="MobiDB-lite"/>
    </source>
</evidence>
<evidence type="ECO:0000256" key="2">
    <source>
        <dbReference type="ARBA" id="ARBA00005365"/>
    </source>
</evidence>
<keyword evidence="5 13" id="KW-0479">Metal-binding</keyword>
<reference evidence="19 20" key="1">
    <citation type="submission" date="2019-11" db="EMBL/GenBank/DDBJ databases">
        <authorList>
            <person name="Dong K."/>
        </authorList>
    </citation>
    <scope>NUCLEOTIDE SEQUENCE [LARGE SCALE GENOMIC DNA]</scope>
    <source>
        <strain evidence="19 20">DK608</strain>
    </source>
</reference>
<organism evidence="19 20">
    <name type="scientific">Paracoccus shanxieyensis</name>
    <dbReference type="NCBI Taxonomy" id="2675752"/>
    <lineage>
        <taxon>Bacteria</taxon>
        <taxon>Pseudomonadati</taxon>
        <taxon>Pseudomonadota</taxon>
        <taxon>Alphaproteobacteria</taxon>
        <taxon>Rhodobacterales</taxon>
        <taxon>Paracoccaceae</taxon>
        <taxon>Paracoccus</taxon>
    </lineage>
</organism>
<dbReference type="GO" id="GO:0004601">
    <property type="term" value="F:peroxidase activity"/>
    <property type="evidence" value="ECO:0007669"/>
    <property type="project" value="UniProtKB-KW"/>
</dbReference>
<evidence type="ECO:0000259" key="18">
    <source>
        <dbReference type="Pfam" id="PF20628"/>
    </source>
</evidence>
<name>A0A6L6IWR3_9RHOB</name>
<protein>
    <recommendedName>
        <fullName evidence="10 15">Deferrochelatase</fullName>
        <ecNumber evidence="15">1.11.1.-</ecNumber>
    </recommendedName>
    <alternativeName>
        <fullName evidence="11 15">Peroxidase EfeB</fullName>
    </alternativeName>
</protein>
<sequence length="438" mass="46890">MTGPNRRDLLLGLGALGAATVARGEVAAPVAAPAPADPPADPPAVQDAPRVQADQAARRVPFHGRHQAGIVTPRPAAGIVAAFDVVAGSVDDLERMLRLLTERAAFLTQGGVVPPRDPNLPPADSGLLGPVIAPDNLTITLGLGASFFDRDGFDALRPARLDRMAQFPNDALDADLCHGDISLQFCANLQDTNIHALRDVVKNLSEFLVLRWMVEGTVPPVPPAPDGSTPSARNFLGFRDGSANPDSNDALAMDRIVWAGEGEPAWAQGGSYQAVRIIRNFVERWDRTPLGEQERIMGRVKHSGAPLDQPQASEHQPPDYAADAAGLATPMDAHIRLANPRDIASDQNLILRRPFNYSRGAVKNGQLDQGLLFICYQRDLHQGFIAVQNRLNGEPLEEYIKPVGGGYFFVPPGVAGDENGQQGGDYLARGLIDAARRA</sequence>
<dbReference type="PANTHER" id="PTHR30521">
    <property type="entry name" value="DEFERROCHELATASE/PEROXIDASE"/>
    <property type="match status" value="1"/>
</dbReference>
<evidence type="ECO:0000256" key="15">
    <source>
        <dbReference type="RuleBase" id="RU365017"/>
    </source>
</evidence>
<gene>
    <name evidence="19" type="primary">efeB</name>
    <name evidence="19" type="ORF">GL284_07305</name>
</gene>
<keyword evidence="3 15" id="KW-0575">Peroxidase</keyword>
<dbReference type="AlphaFoldDB" id="A0A6L6IWR3"/>
<feature type="binding site" evidence="13">
    <location>
        <begin position="241"/>
        <end position="243"/>
    </location>
    <ligand>
        <name>heme b</name>
        <dbReference type="ChEBI" id="CHEBI:60344"/>
    </ligand>
</feature>
<keyword evidence="20" id="KW-1185">Reference proteome</keyword>